<dbReference type="EMBL" id="BJXB01000021">
    <property type="protein sequence ID" value="GEM48437.1"/>
    <property type="molecule type" value="Genomic_DNA"/>
</dbReference>
<feature type="signal peptide" evidence="1">
    <location>
        <begin position="1"/>
        <end position="18"/>
    </location>
</feature>
<organism evidence="2 3">
    <name type="scientific">Deinococcus cellulosilyticus (strain DSM 18568 / NBRC 106333 / KACC 11606 / 5516J-15)</name>
    <dbReference type="NCBI Taxonomy" id="1223518"/>
    <lineage>
        <taxon>Bacteria</taxon>
        <taxon>Thermotogati</taxon>
        <taxon>Deinococcota</taxon>
        <taxon>Deinococci</taxon>
        <taxon>Deinococcales</taxon>
        <taxon>Deinococcaceae</taxon>
        <taxon>Deinococcus</taxon>
    </lineage>
</organism>
<dbReference type="OrthoDB" id="9838628at2"/>
<protein>
    <submittedName>
        <fullName evidence="2">Uncharacterized protein</fullName>
    </submittedName>
</protein>
<reference evidence="2 3" key="1">
    <citation type="submission" date="2019-07" db="EMBL/GenBank/DDBJ databases">
        <title>Whole genome shotgun sequence of Deinococcus cellulosilyticus NBRC 106333.</title>
        <authorList>
            <person name="Hosoyama A."/>
            <person name="Uohara A."/>
            <person name="Ohji S."/>
            <person name="Ichikawa N."/>
        </authorList>
    </citation>
    <scope>NUCLEOTIDE SEQUENCE [LARGE SCALE GENOMIC DNA]</scope>
    <source>
        <strain evidence="2 3">NBRC 106333</strain>
    </source>
</reference>
<gene>
    <name evidence="2" type="ORF">DC3_40720</name>
</gene>
<name>A0A511N7G1_DEIC1</name>
<evidence type="ECO:0000313" key="3">
    <source>
        <dbReference type="Proteomes" id="UP000321306"/>
    </source>
</evidence>
<proteinExistence type="predicted"/>
<keyword evidence="1" id="KW-0732">Signal</keyword>
<feature type="chain" id="PRO_5021737350" evidence="1">
    <location>
        <begin position="19"/>
        <end position="157"/>
    </location>
</feature>
<keyword evidence="3" id="KW-1185">Reference proteome</keyword>
<evidence type="ECO:0000256" key="1">
    <source>
        <dbReference type="SAM" id="SignalP"/>
    </source>
</evidence>
<comment type="caution">
    <text evidence="2">The sequence shown here is derived from an EMBL/GenBank/DDBJ whole genome shotgun (WGS) entry which is preliminary data.</text>
</comment>
<evidence type="ECO:0000313" key="2">
    <source>
        <dbReference type="EMBL" id="GEM48437.1"/>
    </source>
</evidence>
<accession>A0A511N7G1</accession>
<sequence>MRLLIVLGAALVLGSGVAASCKDLEAAQQKLRTAPFTLYRDATLYVDNEVAYHEEARIDFKNGKFNIKTLVKQQSKTASVEYKGDDQLPEFSCKTFAAEGKRILTREEIKEMDSGTREAEFVLRDGRLFPTQVIESGAVGILFFKKKIRFEVKYRQD</sequence>
<dbReference type="RefSeq" id="WP_146887513.1">
    <property type="nucleotide sequence ID" value="NZ_BJXB01000021.1"/>
</dbReference>
<dbReference type="Proteomes" id="UP000321306">
    <property type="component" value="Unassembled WGS sequence"/>
</dbReference>
<dbReference type="AlphaFoldDB" id="A0A511N7G1"/>
<dbReference type="PROSITE" id="PS51257">
    <property type="entry name" value="PROKAR_LIPOPROTEIN"/>
    <property type="match status" value="1"/>
</dbReference>